<keyword evidence="3 5" id="KW-0694">RNA-binding</keyword>
<reference evidence="6 7" key="1">
    <citation type="journal article" date="2019" name="PLoS Negl. Trop. Dis.">
        <title>Whole genome sequencing of Entamoeba nuttalli reveals mammalian host-related molecular signatures and a novel octapeptide-repeat surface protein.</title>
        <authorList>
            <person name="Tanaka M."/>
            <person name="Makiuchi T."/>
            <person name="Komiyama T."/>
            <person name="Shiina T."/>
            <person name="Osaki K."/>
            <person name="Tachibana H."/>
        </authorList>
    </citation>
    <scope>NUCLEOTIDE SEQUENCE [LARGE SCALE GENOMIC DNA]</scope>
    <source>
        <strain evidence="6 7">P19-061405</strain>
    </source>
</reference>
<comment type="caution">
    <text evidence="6">The sequence shown here is derived from an EMBL/GenBank/DDBJ whole genome shotgun (WGS) entry which is preliminary data.</text>
</comment>
<dbReference type="Gene3D" id="3.30.760.10">
    <property type="entry name" value="RNA Cap, Translation Initiation Factor Eif4e"/>
    <property type="match status" value="1"/>
</dbReference>
<evidence type="ECO:0000313" key="7">
    <source>
        <dbReference type="Proteomes" id="UP001628156"/>
    </source>
</evidence>
<evidence type="ECO:0000256" key="2">
    <source>
        <dbReference type="ARBA" id="ARBA00022845"/>
    </source>
</evidence>
<keyword evidence="2" id="KW-0810">Translation regulation</keyword>
<dbReference type="InterPro" id="IPR023398">
    <property type="entry name" value="TIF_eIF4e-like"/>
</dbReference>
<gene>
    <name evidence="6" type="ORF">ENUP19_0298G0118</name>
</gene>
<evidence type="ECO:0000256" key="3">
    <source>
        <dbReference type="ARBA" id="ARBA00022884"/>
    </source>
</evidence>
<evidence type="ECO:0000256" key="5">
    <source>
        <dbReference type="RuleBase" id="RU004374"/>
    </source>
</evidence>
<dbReference type="InterPro" id="IPR001040">
    <property type="entry name" value="TIF_eIF_4E"/>
</dbReference>
<dbReference type="Proteomes" id="UP001628156">
    <property type="component" value="Unassembled WGS sequence"/>
</dbReference>
<keyword evidence="1 5" id="KW-0396">Initiation factor</keyword>
<sequence>MSCEVVEHPLAFCWTFWVDNFNDKNGTFEEYIDNLKEIVSCNSIESFWKAFGCLPSLELLQDQKVSIHFMKDGIKPCWEDKENENGSTITIKCEKEATSRIWKEFLIDIISNQEKQLSDYGIVNGISVSIKKSNNLIVVWTKTTSIIIQNQIINYLITRFPELKEEDVFFKENKQHSSFASNK</sequence>
<comment type="similarity">
    <text evidence="5">Belongs to the eukaryotic initiation factor 4E family.</text>
</comment>
<keyword evidence="4 5" id="KW-0648">Protein biosynthesis</keyword>
<dbReference type="PANTHER" id="PTHR11960:SF66">
    <property type="entry name" value="EUKARYOTIC TRANSLATION INITIATION FACTOR 4E TYPE 3"/>
    <property type="match status" value="1"/>
</dbReference>
<dbReference type="PANTHER" id="PTHR11960">
    <property type="entry name" value="EUKARYOTIC TRANSLATION INITIATION FACTOR 4E RELATED"/>
    <property type="match status" value="1"/>
</dbReference>
<accession>A0ABQ0DUY5</accession>
<evidence type="ECO:0008006" key="8">
    <source>
        <dbReference type="Google" id="ProtNLM"/>
    </source>
</evidence>
<dbReference type="Pfam" id="PF01652">
    <property type="entry name" value="IF4E"/>
    <property type="match status" value="1"/>
</dbReference>
<proteinExistence type="inferred from homology"/>
<keyword evidence="7" id="KW-1185">Reference proteome</keyword>
<evidence type="ECO:0000256" key="4">
    <source>
        <dbReference type="ARBA" id="ARBA00022917"/>
    </source>
</evidence>
<protein>
    <recommendedName>
        <fullName evidence="8">Translation initiation factor 4e</fullName>
    </recommendedName>
</protein>
<organism evidence="6 7">
    <name type="scientific">Entamoeba nuttalli</name>
    <dbReference type="NCBI Taxonomy" id="412467"/>
    <lineage>
        <taxon>Eukaryota</taxon>
        <taxon>Amoebozoa</taxon>
        <taxon>Evosea</taxon>
        <taxon>Archamoebae</taxon>
        <taxon>Mastigamoebida</taxon>
        <taxon>Entamoebidae</taxon>
        <taxon>Entamoeba</taxon>
    </lineage>
</organism>
<dbReference type="EMBL" id="BAAFRS010000298">
    <property type="protein sequence ID" value="GAB1226663.1"/>
    <property type="molecule type" value="Genomic_DNA"/>
</dbReference>
<dbReference type="SUPFAM" id="SSF55418">
    <property type="entry name" value="eIF4e-like"/>
    <property type="match status" value="1"/>
</dbReference>
<name>A0ABQ0DUY5_9EUKA</name>
<evidence type="ECO:0000313" key="6">
    <source>
        <dbReference type="EMBL" id="GAB1226663.1"/>
    </source>
</evidence>
<evidence type="ECO:0000256" key="1">
    <source>
        <dbReference type="ARBA" id="ARBA00022540"/>
    </source>
</evidence>